<reference evidence="2 3" key="1">
    <citation type="submission" date="2016-06" db="EMBL/GenBank/DDBJ databases">
        <title>Evolution of pathogenesis and genome organization in the Tremellales.</title>
        <authorList>
            <person name="Cuomo C."/>
            <person name="Litvintseva A."/>
            <person name="Heitman J."/>
            <person name="Chen Y."/>
            <person name="Sun S."/>
            <person name="Springer D."/>
            <person name="Dromer F."/>
            <person name="Young S."/>
            <person name="Zeng Q."/>
            <person name="Chapman S."/>
            <person name="Gujja S."/>
            <person name="Saif S."/>
            <person name="Birren B."/>
        </authorList>
    </citation>
    <scope>NUCLEOTIDE SEQUENCE [LARGE SCALE GENOMIC DNA]</scope>
    <source>
        <strain evidence="2 3">ATCC 28783</strain>
    </source>
</reference>
<protein>
    <submittedName>
        <fullName evidence="2">Uncharacterized protein</fullName>
    </submittedName>
</protein>
<proteinExistence type="predicted"/>
<feature type="compositionally biased region" description="Polar residues" evidence="1">
    <location>
        <begin position="334"/>
        <end position="345"/>
    </location>
</feature>
<feature type="compositionally biased region" description="Low complexity" evidence="1">
    <location>
        <begin position="389"/>
        <end position="400"/>
    </location>
</feature>
<dbReference type="Proteomes" id="UP000289152">
    <property type="component" value="Unassembled WGS sequence"/>
</dbReference>
<evidence type="ECO:0000313" key="3">
    <source>
        <dbReference type="Proteomes" id="UP000289152"/>
    </source>
</evidence>
<feature type="compositionally biased region" description="Low complexity" evidence="1">
    <location>
        <begin position="197"/>
        <end position="208"/>
    </location>
</feature>
<accession>A0A4Q1BRV2</accession>
<feature type="compositionally biased region" description="Polar residues" evidence="1">
    <location>
        <begin position="28"/>
        <end position="69"/>
    </location>
</feature>
<gene>
    <name evidence="2" type="ORF">M231_01973</name>
</gene>
<feature type="region of interest" description="Disordered" evidence="1">
    <location>
        <begin position="319"/>
        <end position="345"/>
    </location>
</feature>
<feature type="compositionally biased region" description="Acidic residues" evidence="1">
    <location>
        <begin position="450"/>
        <end position="460"/>
    </location>
</feature>
<sequence length="460" mass="50954">MPGMNIPNVFGQVPSGVFGPDKNVDRNVPSSYSQSSPDDTNTPSMTWDSPLTSSTNEYLQTPFTPSPHETQVPLPPQPSKVPPHSPSLKENNTLLMRGLGIGRPSTPHISETSMELTGQNQRFPTSKRHSRKYSYASTPWNGVLSFGNQTPRNGQEGSSLTSKRSDSSPGKEERRSSDSQLTDRGMMEQKRRSMVWTTPRGSSLPSSRPLEETSELDSFPEIEGQYDFERNHHRSRPDYRHLLKSNTLFPRRSDETIASHQTPASPMSPVGRNTFLSARSFDKWDLKVSKLATGGVPRMNTDKDEEGDTLSHVISTLSLSSYDGDRGGEGSGGTENSQDTATLSGENFWVSEEMYVIGKGRDLEEEPGSPEALEMRAKRRRIRRNTEQSSRVTSTSSSSLKRARRASQVVLQSTNNLPDVEMVESSGMGVASQGEGSARDIRPVFHESETMDMDMDIDMD</sequence>
<dbReference type="InParanoid" id="A0A4Q1BRV2"/>
<name>A0A4Q1BRV2_TREME</name>
<feature type="compositionally biased region" description="Basic and acidic residues" evidence="1">
    <location>
        <begin position="437"/>
        <end position="449"/>
    </location>
</feature>
<keyword evidence="3" id="KW-1185">Reference proteome</keyword>
<evidence type="ECO:0000256" key="1">
    <source>
        <dbReference type="SAM" id="MobiDB-lite"/>
    </source>
</evidence>
<evidence type="ECO:0000313" key="2">
    <source>
        <dbReference type="EMBL" id="RXK40721.1"/>
    </source>
</evidence>
<feature type="region of interest" description="Disordered" evidence="1">
    <location>
        <begin position="1"/>
        <end position="215"/>
    </location>
</feature>
<dbReference type="EMBL" id="SDIL01000015">
    <property type="protein sequence ID" value="RXK40721.1"/>
    <property type="molecule type" value="Genomic_DNA"/>
</dbReference>
<feature type="region of interest" description="Disordered" evidence="1">
    <location>
        <begin position="360"/>
        <end position="406"/>
    </location>
</feature>
<comment type="caution">
    <text evidence="2">The sequence shown here is derived from an EMBL/GenBank/DDBJ whole genome shotgun (WGS) entry which is preliminary data.</text>
</comment>
<dbReference type="AlphaFoldDB" id="A0A4Q1BRV2"/>
<feature type="compositionally biased region" description="Pro residues" evidence="1">
    <location>
        <begin position="73"/>
        <end position="85"/>
    </location>
</feature>
<feature type="compositionally biased region" description="Basic and acidic residues" evidence="1">
    <location>
        <begin position="163"/>
        <end position="177"/>
    </location>
</feature>
<dbReference type="VEuPathDB" id="FungiDB:TREMEDRAFT_59563"/>
<feature type="compositionally biased region" description="Polar residues" evidence="1">
    <location>
        <begin position="135"/>
        <end position="162"/>
    </location>
</feature>
<feature type="region of interest" description="Disordered" evidence="1">
    <location>
        <begin position="421"/>
        <end position="460"/>
    </location>
</feature>
<organism evidence="2 3">
    <name type="scientific">Tremella mesenterica</name>
    <name type="common">Jelly fungus</name>
    <dbReference type="NCBI Taxonomy" id="5217"/>
    <lineage>
        <taxon>Eukaryota</taxon>
        <taxon>Fungi</taxon>
        <taxon>Dikarya</taxon>
        <taxon>Basidiomycota</taxon>
        <taxon>Agaricomycotina</taxon>
        <taxon>Tremellomycetes</taxon>
        <taxon>Tremellales</taxon>
        <taxon>Tremellaceae</taxon>
        <taxon>Tremella</taxon>
    </lineage>
</organism>
<feature type="compositionally biased region" description="Polar residues" evidence="1">
    <location>
        <begin position="107"/>
        <end position="124"/>
    </location>
</feature>